<organism evidence="1 2">
    <name type="scientific">Anoxybacterium hadale</name>
    <dbReference type="NCBI Taxonomy" id="3408580"/>
    <lineage>
        <taxon>Bacteria</taxon>
        <taxon>Bacillati</taxon>
        <taxon>Bacillota</taxon>
        <taxon>Clostridia</taxon>
        <taxon>Peptostreptococcales</taxon>
        <taxon>Anaerovoracaceae</taxon>
        <taxon>Anoxybacterium</taxon>
    </lineage>
</organism>
<reference evidence="1" key="1">
    <citation type="submission" date="2019-08" db="EMBL/GenBank/DDBJ databases">
        <title>Genome sequence of Clostridiales bacterium MT110.</title>
        <authorList>
            <person name="Cao J."/>
        </authorList>
    </citation>
    <scope>NUCLEOTIDE SEQUENCE</scope>
    <source>
        <strain evidence="1">MT110</strain>
    </source>
</reference>
<keyword evidence="2" id="KW-1185">Reference proteome</keyword>
<dbReference type="EMBL" id="CP042469">
    <property type="protein sequence ID" value="QOX63066.1"/>
    <property type="molecule type" value="Genomic_DNA"/>
</dbReference>
<protein>
    <submittedName>
        <fullName evidence="1">Uncharacterized protein</fullName>
    </submittedName>
</protein>
<gene>
    <name evidence="1" type="ORF">FRZ06_06780</name>
</gene>
<sequence>MEYLFKSPGSNGKRIIFVILFSLGMLLFIGYEGHREQKIMLEHYGQEQLLLVQQAVLFSGANAGSNSVSLMWEQKMLRYLQDSTATGSRYWILSKEDRLLFLRNDSLTKQYTAKGLAGYFTAEKNADFLRRLAEEESFSAQVERAGEGELLASVKTFTAEGARYTLILCTKTSYIMSLNQMLAHQTYLMMAALLLSAVAIIVTLIFNGEISGAEEKNRALKEELQQRNLQVMALSEGQLAVFGKGEPAAMEAGEFDAAAKGASAAIGEAGTVSSENLRYRQYRLKFYLNTYHYIYIDGKPGELHPHTWQMTAQAVNQKDGIILFNEVELKIDGILERYQDQTLNDIPPFDVLNPTLENISEYFKNEFASVLNQFGWQLVRFECSETPTRAYLIDLGSSDE</sequence>
<evidence type="ECO:0000313" key="1">
    <source>
        <dbReference type="EMBL" id="QOX63066.1"/>
    </source>
</evidence>
<dbReference type="Proteomes" id="UP000594014">
    <property type="component" value="Chromosome"/>
</dbReference>
<evidence type="ECO:0000313" key="2">
    <source>
        <dbReference type="Proteomes" id="UP000594014"/>
    </source>
</evidence>
<name>A0ACD1A9V4_9FIRM</name>
<accession>A0ACD1A9V4</accession>
<proteinExistence type="predicted"/>